<feature type="transmembrane region" description="Helical" evidence="12">
    <location>
        <begin position="39"/>
        <end position="59"/>
    </location>
</feature>
<dbReference type="PANTHER" id="PTHR47371:SF3">
    <property type="entry name" value="PHOSPHOGLYCEROL TRANSFERASE I"/>
    <property type="match status" value="1"/>
</dbReference>
<dbReference type="InterPro" id="IPR000917">
    <property type="entry name" value="Sulfatase_N"/>
</dbReference>
<comment type="subcellular location">
    <subcellularLocation>
        <location evidence="1">Cell membrane</location>
        <topology evidence="1">Multi-pass membrane protein</topology>
    </subcellularLocation>
</comment>
<feature type="active site" evidence="9">
    <location>
        <position position="285"/>
    </location>
</feature>
<evidence type="ECO:0000256" key="3">
    <source>
        <dbReference type="ARBA" id="ARBA00009983"/>
    </source>
</evidence>
<feature type="transmembrane region" description="Helical" evidence="12">
    <location>
        <begin position="66"/>
        <end position="89"/>
    </location>
</feature>
<accession>A0AAX2DT23</accession>
<dbReference type="GO" id="GO:0005886">
    <property type="term" value="C:plasma membrane"/>
    <property type="evidence" value="ECO:0007669"/>
    <property type="project" value="UniProtKB-SubCell"/>
</dbReference>
<dbReference type="Pfam" id="PF00884">
    <property type="entry name" value="Sulfatase"/>
    <property type="match status" value="1"/>
</dbReference>
<evidence type="ECO:0000256" key="7">
    <source>
        <dbReference type="ARBA" id="ARBA00023136"/>
    </source>
</evidence>
<feature type="binding site" evidence="11">
    <location>
        <position position="461"/>
    </location>
    <ligand>
        <name>Mn(2+)</name>
        <dbReference type="ChEBI" id="CHEBI:29035"/>
    </ligand>
</feature>
<evidence type="ECO:0000256" key="1">
    <source>
        <dbReference type="ARBA" id="ARBA00004651"/>
    </source>
</evidence>
<dbReference type="InterPro" id="IPR017850">
    <property type="entry name" value="Alkaline_phosphatase_core_sf"/>
</dbReference>
<evidence type="ECO:0000256" key="9">
    <source>
        <dbReference type="PIRSR" id="PIRSR005091-1"/>
    </source>
</evidence>
<keyword evidence="10" id="KW-0479">Metal-binding</keyword>
<feature type="transmembrane region" description="Helical" evidence="12">
    <location>
        <begin position="12"/>
        <end position="33"/>
    </location>
</feature>
<name>A0AAX2DT23_LISIV</name>
<feature type="transmembrane region" description="Helical" evidence="12">
    <location>
        <begin position="121"/>
        <end position="138"/>
    </location>
</feature>
<evidence type="ECO:0000256" key="2">
    <source>
        <dbReference type="ARBA" id="ARBA00004936"/>
    </source>
</evidence>
<keyword evidence="10" id="KW-0464">Manganese</keyword>
<dbReference type="SUPFAM" id="SSF53649">
    <property type="entry name" value="Alkaline phosphatase-like"/>
    <property type="match status" value="1"/>
</dbReference>
<dbReference type="Proteomes" id="UP000183610">
    <property type="component" value="Unassembled WGS sequence"/>
</dbReference>
<feature type="binding site" evidence="10">
    <location>
        <position position="401"/>
    </location>
    <ligand>
        <name>substrate</name>
    </ligand>
</feature>
<dbReference type="PANTHER" id="PTHR47371">
    <property type="entry name" value="LIPOTEICHOIC ACID SYNTHASE"/>
    <property type="match status" value="1"/>
</dbReference>
<dbReference type="EMBL" id="FNMX01000017">
    <property type="protein sequence ID" value="SDX33939.1"/>
    <property type="molecule type" value="Genomic_DNA"/>
</dbReference>
<keyword evidence="5 12" id="KW-0812">Transmembrane</keyword>
<dbReference type="InterPro" id="IPR050448">
    <property type="entry name" value="OpgB/LTA_synthase_biosynth"/>
</dbReference>
<dbReference type="PIRSF" id="PIRSF005091">
    <property type="entry name" value="Mmb_sulf_HI1246"/>
    <property type="match status" value="1"/>
</dbReference>
<gene>
    <name evidence="14" type="ORF">SAMN05421782_11723</name>
</gene>
<evidence type="ECO:0000256" key="5">
    <source>
        <dbReference type="ARBA" id="ARBA00022692"/>
    </source>
</evidence>
<evidence type="ECO:0000313" key="15">
    <source>
        <dbReference type="Proteomes" id="UP000183610"/>
    </source>
</evidence>
<feature type="binding site" evidence="11">
    <location>
        <position position="243"/>
    </location>
    <ligand>
        <name>Mn(2+)</name>
        <dbReference type="ChEBI" id="CHEBI:29035"/>
    </ligand>
</feature>
<sequence length="619" mass="70780">MYLPQSMLERGINLILFYFLLIIGKFTFAYFQIFKDPNFLALGMDLLFIVLILGLIHLFAPVRSHIYWYAGMSLFVGILMLVCVLYARFYNEIPTYHSFSLIGEVGVVKTSATSLLSGTDWLYIMDIILLPFILYFSIKKGHEFPSFRLTSRVYGMSSLSILLVLSGFTYFMMQQNIISDSKRAKRMGIFTFNVSAAITGSDHVKAADITAKNVRDIKGVEQNKNPNYFGAAKGKNLIIVQLESFQRNLTHVEINGQSITPTLDSLESETMYSNKFFQTVSKSNTADAEWSVYTSTFPSGYYTNTQTYGDRVIPSMPRLLGKNDYATETFHTNDASFYNRDEFYPAVGFDNFYDRKFFGDEDVIGFSPSDEVLYNKAFPILEDQYKNNQKFYAQLISVSSHMPFDIPDDKKEIDLPSDLKDTELGNYFEAVHYADKQLGAFVQKLKDSGIWDDSVVVFYGDHHIIKTDQLPEEQKKYVNRSTELKADPADDYRIPFFLHYPEMENPGEIKNVGGEVDIMPTVMNLLGINTGDQIMFGDDILNTKNNYVPERYTMPEGSYFTNSYMYQPDESFETGAATNYNGTNKALSSEVKKKFDASRKLLQYSDSYVNNLPLRDEDK</sequence>
<evidence type="ECO:0000256" key="12">
    <source>
        <dbReference type="SAM" id="Phobius"/>
    </source>
</evidence>
<feature type="domain" description="Sulfatase N-terminal" evidence="13">
    <location>
        <begin position="235"/>
        <end position="528"/>
    </location>
</feature>
<comment type="caution">
    <text evidence="14">The sequence shown here is derived from an EMBL/GenBank/DDBJ whole genome shotgun (WGS) entry which is preliminary data.</text>
</comment>
<keyword evidence="7 8" id="KW-0472">Membrane</keyword>
<dbReference type="Gene3D" id="3.30.1120.170">
    <property type="match status" value="1"/>
</dbReference>
<organism evidence="14 15">
    <name type="scientific">Listeria ivanovii</name>
    <dbReference type="NCBI Taxonomy" id="1638"/>
    <lineage>
        <taxon>Bacteria</taxon>
        <taxon>Bacillati</taxon>
        <taxon>Bacillota</taxon>
        <taxon>Bacilli</taxon>
        <taxon>Bacillales</taxon>
        <taxon>Listeriaceae</taxon>
        <taxon>Listeria</taxon>
    </lineage>
</organism>
<keyword evidence="4 8" id="KW-1003">Cell membrane</keyword>
<keyword evidence="6 12" id="KW-1133">Transmembrane helix</keyword>
<dbReference type="InterPro" id="IPR012160">
    <property type="entry name" value="LtaS-like"/>
</dbReference>
<comment type="similarity">
    <text evidence="3 8">Belongs to the LTA synthase family.</text>
</comment>
<evidence type="ECO:0000256" key="10">
    <source>
        <dbReference type="PIRSR" id="PIRSR005091-2"/>
    </source>
</evidence>
<evidence type="ECO:0000259" key="13">
    <source>
        <dbReference type="Pfam" id="PF00884"/>
    </source>
</evidence>
<keyword evidence="14" id="KW-0808">Transferase</keyword>
<evidence type="ECO:0000256" key="11">
    <source>
        <dbReference type="PIRSR" id="PIRSR005091-3"/>
    </source>
</evidence>
<dbReference type="GO" id="GO:0016740">
    <property type="term" value="F:transferase activity"/>
    <property type="evidence" value="ECO:0007669"/>
    <property type="project" value="UniProtKB-KW"/>
</dbReference>
<evidence type="ECO:0000256" key="4">
    <source>
        <dbReference type="ARBA" id="ARBA00022475"/>
    </source>
</evidence>
<evidence type="ECO:0000313" key="14">
    <source>
        <dbReference type="EMBL" id="SDX33939.1"/>
    </source>
</evidence>
<evidence type="ECO:0000256" key="6">
    <source>
        <dbReference type="ARBA" id="ARBA00022989"/>
    </source>
</evidence>
<dbReference type="AlphaFoldDB" id="A0AAX2DT23"/>
<dbReference type="GO" id="GO:0046872">
    <property type="term" value="F:metal ion binding"/>
    <property type="evidence" value="ECO:0007669"/>
    <property type="project" value="UniProtKB-KW"/>
</dbReference>
<proteinExistence type="inferred from homology"/>
<dbReference type="Gene3D" id="3.40.720.10">
    <property type="entry name" value="Alkaline Phosphatase, subunit A"/>
    <property type="match status" value="1"/>
</dbReference>
<evidence type="ECO:0000256" key="8">
    <source>
        <dbReference type="PIRNR" id="PIRNR005091"/>
    </source>
</evidence>
<dbReference type="CDD" id="cd16015">
    <property type="entry name" value="LTA_synthase"/>
    <property type="match status" value="1"/>
</dbReference>
<feature type="binding site" evidence="11">
    <location>
        <position position="462"/>
    </location>
    <ligand>
        <name>Mn(2+)</name>
        <dbReference type="ChEBI" id="CHEBI:29035"/>
    </ligand>
</feature>
<reference evidence="14 15" key="1">
    <citation type="submission" date="2016-10" db="EMBL/GenBank/DDBJ databases">
        <authorList>
            <person name="Varghese N."/>
            <person name="Submissions S."/>
        </authorList>
    </citation>
    <scope>NUCLEOTIDE SEQUENCE [LARGE SCALE GENOMIC DNA]</scope>
    <source>
        <strain evidence="14 15">ATCC 49954</strain>
    </source>
</reference>
<feature type="transmembrane region" description="Helical" evidence="12">
    <location>
        <begin position="153"/>
        <end position="173"/>
    </location>
</feature>
<protein>
    <submittedName>
        <fullName evidence="14">Phosphoglycerol transferase MdoB</fullName>
    </submittedName>
</protein>
<comment type="pathway">
    <text evidence="2">Cell wall biogenesis; lipoteichoic acid biosynthesis.</text>
</comment>
<feature type="binding site" evidence="11">
    <location>
        <position position="285"/>
    </location>
    <ligand>
        <name>Mn(2+)</name>
        <dbReference type="ChEBI" id="CHEBI:29035"/>
    </ligand>
</feature>